<evidence type="ECO:0008006" key="4">
    <source>
        <dbReference type="Google" id="ProtNLM"/>
    </source>
</evidence>
<feature type="transmembrane region" description="Helical" evidence="1">
    <location>
        <begin position="208"/>
        <end position="231"/>
    </location>
</feature>
<evidence type="ECO:0000313" key="3">
    <source>
        <dbReference type="Proteomes" id="UP000241167"/>
    </source>
</evidence>
<sequence>MATLRSWAPGGADKPFPASALRWSALLLVAASWVSGAIFGAYILAFFGGTAWQGLAARWNESLPALHDPATPLATAAIGAHFVAGGILLLLGPVQLIGRLRRALPAVHRWLGRVYVLCAGAAGLGGLAFILAKGTIGGPVMSGGFALYGLLMLVAAIATYRHARAGRTDRHRAWAIRLFALTVGSWLYRMEYGFWFMAVGRVGHSSDFSGWFDAIMCVFFYLPNLAVAELFIRARRPASRPALSVAATPVLLAASAFVMVATWFFTTRYWGPGMVSGFTGARL</sequence>
<dbReference type="AlphaFoldDB" id="A0A2P7QWF5"/>
<evidence type="ECO:0000313" key="2">
    <source>
        <dbReference type="EMBL" id="PSJ42296.1"/>
    </source>
</evidence>
<protein>
    <recommendedName>
        <fullName evidence="4">DUF2306 domain-containing protein</fullName>
    </recommendedName>
</protein>
<name>A0A2P7QWF5_9SPHN</name>
<evidence type="ECO:0000256" key="1">
    <source>
        <dbReference type="SAM" id="Phobius"/>
    </source>
</evidence>
<proteinExistence type="predicted"/>
<dbReference type="OrthoDB" id="8759010at2"/>
<reference evidence="2 3" key="1">
    <citation type="submission" date="2018-03" db="EMBL/GenBank/DDBJ databases">
        <title>The draft genome of Sphingosinicella sp. GL-C-18.</title>
        <authorList>
            <person name="Liu L."/>
            <person name="Li L."/>
            <person name="Liang L."/>
            <person name="Zhang X."/>
            <person name="Wang T."/>
        </authorList>
    </citation>
    <scope>NUCLEOTIDE SEQUENCE [LARGE SCALE GENOMIC DNA]</scope>
    <source>
        <strain evidence="2 3">GL-C-18</strain>
    </source>
</reference>
<feature type="transmembrane region" description="Helical" evidence="1">
    <location>
        <begin position="243"/>
        <end position="265"/>
    </location>
</feature>
<feature type="transmembrane region" description="Helical" evidence="1">
    <location>
        <begin position="72"/>
        <end position="98"/>
    </location>
</feature>
<dbReference type="Pfam" id="PF10067">
    <property type="entry name" value="DUF2306"/>
    <property type="match status" value="1"/>
</dbReference>
<organism evidence="2 3">
    <name type="scientific">Allosphingosinicella deserti</name>
    <dbReference type="NCBI Taxonomy" id="2116704"/>
    <lineage>
        <taxon>Bacteria</taxon>
        <taxon>Pseudomonadati</taxon>
        <taxon>Pseudomonadota</taxon>
        <taxon>Alphaproteobacteria</taxon>
        <taxon>Sphingomonadales</taxon>
        <taxon>Sphingomonadaceae</taxon>
        <taxon>Allosphingosinicella</taxon>
    </lineage>
</organism>
<keyword evidence="1" id="KW-1133">Transmembrane helix</keyword>
<dbReference type="InterPro" id="IPR018750">
    <property type="entry name" value="DUF2306_membrane"/>
</dbReference>
<keyword evidence="3" id="KW-1185">Reference proteome</keyword>
<accession>A0A2P7QWF5</accession>
<comment type="caution">
    <text evidence="2">The sequence shown here is derived from an EMBL/GenBank/DDBJ whole genome shotgun (WGS) entry which is preliminary data.</text>
</comment>
<feature type="transmembrane region" description="Helical" evidence="1">
    <location>
        <begin position="138"/>
        <end position="160"/>
    </location>
</feature>
<dbReference type="EMBL" id="PXYI01000002">
    <property type="protein sequence ID" value="PSJ42296.1"/>
    <property type="molecule type" value="Genomic_DNA"/>
</dbReference>
<dbReference type="Proteomes" id="UP000241167">
    <property type="component" value="Unassembled WGS sequence"/>
</dbReference>
<feature type="transmembrane region" description="Helical" evidence="1">
    <location>
        <begin position="110"/>
        <end position="132"/>
    </location>
</feature>
<keyword evidence="1" id="KW-0472">Membrane</keyword>
<gene>
    <name evidence="2" type="ORF">C7I55_06475</name>
</gene>
<keyword evidence="1" id="KW-0812">Transmembrane</keyword>
<feature type="transmembrane region" description="Helical" evidence="1">
    <location>
        <begin position="25"/>
        <end position="52"/>
    </location>
</feature>